<name>A0A5E4MI29_9HEMI</name>
<evidence type="ECO:0000259" key="3">
    <source>
        <dbReference type="Pfam" id="PF12937"/>
    </source>
</evidence>
<gene>
    <name evidence="4" type="ORF">CINCED_3A018820</name>
</gene>
<dbReference type="PROSITE" id="PS51450">
    <property type="entry name" value="LRR"/>
    <property type="match status" value="1"/>
</dbReference>
<evidence type="ECO:0000313" key="4">
    <source>
        <dbReference type="EMBL" id="VVC31827.1"/>
    </source>
</evidence>
<dbReference type="GO" id="GO:0019005">
    <property type="term" value="C:SCF ubiquitin ligase complex"/>
    <property type="evidence" value="ECO:0007669"/>
    <property type="project" value="InterPro"/>
</dbReference>
<organism evidence="4 5">
    <name type="scientific">Cinara cedri</name>
    <dbReference type="NCBI Taxonomy" id="506608"/>
    <lineage>
        <taxon>Eukaryota</taxon>
        <taxon>Metazoa</taxon>
        <taxon>Ecdysozoa</taxon>
        <taxon>Arthropoda</taxon>
        <taxon>Hexapoda</taxon>
        <taxon>Insecta</taxon>
        <taxon>Pterygota</taxon>
        <taxon>Neoptera</taxon>
        <taxon>Paraneoptera</taxon>
        <taxon>Hemiptera</taxon>
        <taxon>Sternorrhyncha</taxon>
        <taxon>Aphidomorpha</taxon>
        <taxon>Aphidoidea</taxon>
        <taxon>Aphididae</taxon>
        <taxon>Lachninae</taxon>
        <taxon>Cinara</taxon>
    </lineage>
</organism>
<feature type="compositionally biased region" description="Polar residues" evidence="2">
    <location>
        <begin position="273"/>
        <end position="282"/>
    </location>
</feature>
<dbReference type="SUPFAM" id="SSF52047">
    <property type="entry name" value="RNI-like"/>
    <property type="match status" value="1"/>
</dbReference>
<dbReference type="PANTHER" id="PTHR13318">
    <property type="entry name" value="PARTNER OF PAIRED, ISOFORM B-RELATED"/>
    <property type="match status" value="1"/>
</dbReference>
<feature type="compositionally biased region" description="Polar residues" evidence="2">
    <location>
        <begin position="212"/>
        <end position="238"/>
    </location>
</feature>
<dbReference type="Gene3D" id="3.80.10.10">
    <property type="entry name" value="Ribonuclease Inhibitor"/>
    <property type="match status" value="1"/>
</dbReference>
<evidence type="ECO:0000256" key="2">
    <source>
        <dbReference type="SAM" id="MobiDB-lite"/>
    </source>
</evidence>
<feature type="region of interest" description="Disordered" evidence="2">
    <location>
        <begin position="198"/>
        <end position="258"/>
    </location>
</feature>
<keyword evidence="5" id="KW-1185">Reference proteome</keyword>
<proteinExistence type="predicted"/>
<dbReference type="OrthoDB" id="3134645at2759"/>
<reference evidence="4 5" key="1">
    <citation type="submission" date="2019-08" db="EMBL/GenBank/DDBJ databases">
        <authorList>
            <person name="Alioto T."/>
            <person name="Alioto T."/>
            <person name="Gomez Garrido J."/>
        </authorList>
    </citation>
    <scope>NUCLEOTIDE SEQUENCE [LARGE SCALE GENOMIC DNA]</scope>
</reference>
<dbReference type="Proteomes" id="UP000325440">
    <property type="component" value="Unassembled WGS sequence"/>
</dbReference>
<dbReference type="AlphaFoldDB" id="A0A5E4MI29"/>
<dbReference type="InterPro" id="IPR036047">
    <property type="entry name" value="F-box-like_dom_sf"/>
</dbReference>
<protein>
    <submittedName>
        <fullName evidence="4">Leucine-rich repeat, cysteine-containing subtype,Leucine-rich repeat,Leucine-rich repeat domain, L</fullName>
    </submittedName>
</protein>
<dbReference type="InterPro" id="IPR047922">
    <property type="entry name" value="FBXL6_F-box"/>
</dbReference>
<keyword evidence="1" id="KW-0833">Ubl conjugation pathway</keyword>
<dbReference type="EMBL" id="CABPRJ010000951">
    <property type="protein sequence ID" value="VVC31827.1"/>
    <property type="molecule type" value="Genomic_DNA"/>
</dbReference>
<dbReference type="InterPro" id="IPR001611">
    <property type="entry name" value="Leu-rich_rpt"/>
</dbReference>
<sequence length="822" mass="90612">MDNFNIPLLKHSEMDNSNNCFISDPSLFSHLEIDQDHECLKQFLLDQDKTTAHPPLHVPNYDPLSYNNMLHPNNNMMQDTYRNQLDSNQSLSQGFNKDNSNFMNDSYGGYTVLTPNPSPMAFNYNPQTLGSNFNSMDTSNSAILPLPGFDTTSLSNHVDTFMPLVGTTGPSNIPDFSNRQIRNDQYSPGISPTIASFPTPVSVSDSPGAGTLSASPMCNGESSSLSDSVISPATTQRTGSERSVETNPRSIESVSSDLCSPRVDLESLIIQPPSTQNITNGEVSRATIVPPPTLKPKPTTANGVTLNKSGKPRKRRSAPKEKSVKPKKPPVGSIYHSEIADNGGIKLKISLTAMPQKKKRKSRKKSDESKMQYDEPAEQSSWGDRLPEPILFEIFRLATKDEGCIPFLVRVSQVCRLWRIVASDPLLWTNIDLAGRWVSKNPIRNDINFRWLCENRLARVQELNLGGWQFTGIPAILDKISTSCLDLRGLCLTNWEGLSLDNVRFLVTNCHKLERIDLSGINAQHSSGKSGVCLNSLMFLTQHMGPRLTHLNLADNRLSGIIQLVNSLATNCPNLQSLDLTNVRMVGNTGHLHIERLQEGCPKLRVLRMATSQLCLSNIPLNEQASSPGFPLLEELSVATISNDLNASGQPFIDDQALERILKTSHKLYVLDVRGCSRVTDSSLVRVPAWDLTHLYLSGCCVTRVNDSGLDLICKKWSHSLVEIDLSWSTNSNTLDAAVLALSEQGEKSMLRRMDLTGSSVSLEPVKAVLNKCLRLNSLNLASCRGLPRGIKRLYKGHSLAELRAQLNDKPDSSQESEDGGG</sequence>
<dbReference type="InterPro" id="IPR001810">
    <property type="entry name" value="F-box_dom"/>
</dbReference>
<dbReference type="SMART" id="SM00367">
    <property type="entry name" value="LRR_CC"/>
    <property type="match status" value="4"/>
</dbReference>
<dbReference type="InterPro" id="IPR032675">
    <property type="entry name" value="LRR_dom_sf"/>
</dbReference>
<feature type="region of interest" description="Disordered" evidence="2">
    <location>
        <begin position="350"/>
        <end position="382"/>
    </location>
</feature>
<accession>A0A5E4MI29</accession>
<dbReference type="Gene3D" id="1.20.1280.50">
    <property type="match status" value="1"/>
</dbReference>
<feature type="region of interest" description="Disordered" evidence="2">
    <location>
        <begin position="273"/>
        <end position="337"/>
    </location>
</feature>
<dbReference type="Pfam" id="PF12937">
    <property type="entry name" value="F-box-like"/>
    <property type="match status" value="1"/>
</dbReference>
<dbReference type="CDD" id="cd22119">
    <property type="entry name" value="F-box_FBXL6"/>
    <property type="match status" value="1"/>
</dbReference>
<dbReference type="GO" id="GO:0031146">
    <property type="term" value="P:SCF-dependent proteasomal ubiquitin-dependent protein catabolic process"/>
    <property type="evidence" value="ECO:0007669"/>
    <property type="project" value="TreeGrafter"/>
</dbReference>
<dbReference type="InterPro" id="IPR006553">
    <property type="entry name" value="Leu-rich_rpt_Cys-con_subtyp"/>
</dbReference>
<dbReference type="SUPFAM" id="SSF81383">
    <property type="entry name" value="F-box domain"/>
    <property type="match status" value="1"/>
</dbReference>
<evidence type="ECO:0000313" key="5">
    <source>
        <dbReference type="Proteomes" id="UP000325440"/>
    </source>
</evidence>
<feature type="compositionally biased region" description="Polar residues" evidence="2">
    <location>
        <begin position="245"/>
        <end position="258"/>
    </location>
</feature>
<feature type="domain" description="F-box" evidence="3">
    <location>
        <begin position="384"/>
        <end position="433"/>
    </location>
</feature>
<evidence type="ECO:0000256" key="1">
    <source>
        <dbReference type="ARBA" id="ARBA00022786"/>
    </source>
</evidence>